<name>A0A0E9TU66_ANGAN</name>
<reference evidence="1" key="1">
    <citation type="submission" date="2014-11" db="EMBL/GenBank/DDBJ databases">
        <authorList>
            <person name="Amaro Gonzalez C."/>
        </authorList>
    </citation>
    <scope>NUCLEOTIDE SEQUENCE</scope>
</reference>
<reference evidence="1" key="2">
    <citation type="journal article" date="2015" name="Fish Shellfish Immunol.">
        <title>Early steps in the European eel (Anguilla anguilla)-Vibrio vulnificus interaction in the gills: Role of the RtxA13 toxin.</title>
        <authorList>
            <person name="Callol A."/>
            <person name="Pajuelo D."/>
            <person name="Ebbesson L."/>
            <person name="Teles M."/>
            <person name="MacKenzie S."/>
            <person name="Amaro C."/>
        </authorList>
    </citation>
    <scope>NUCLEOTIDE SEQUENCE</scope>
</reference>
<accession>A0A0E9TU66</accession>
<sequence length="53" mass="6139">MYNTLSLIPKKCYTLCHCDQSDESTFYGKSICWYFLNKVKSNKKDSANPLLVV</sequence>
<organism evidence="1">
    <name type="scientific">Anguilla anguilla</name>
    <name type="common">European freshwater eel</name>
    <name type="synonym">Muraena anguilla</name>
    <dbReference type="NCBI Taxonomy" id="7936"/>
    <lineage>
        <taxon>Eukaryota</taxon>
        <taxon>Metazoa</taxon>
        <taxon>Chordata</taxon>
        <taxon>Craniata</taxon>
        <taxon>Vertebrata</taxon>
        <taxon>Euteleostomi</taxon>
        <taxon>Actinopterygii</taxon>
        <taxon>Neopterygii</taxon>
        <taxon>Teleostei</taxon>
        <taxon>Anguilliformes</taxon>
        <taxon>Anguillidae</taxon>
        <taxon>Anguilla</taxon>
    </lineage>
</organism>
<proteinExistence type="predicted"/>
<dbReference type="AlphaFoldDB" id="A0A0E9TU66"/>
<evidence type="ECO:0000313" key="1">
    <source>
        <dbReference type="EMBL" id="JAH56253.1"/>
    </source>
</evidence>
<dbReference type="EMBL" id="GBXM01052324">
    <property type="protein sequence ID" value="JAH56253.1"/>
    <property type="molecule type" value="Transcribed_RNA"/>
</dbReference>
<protein>
    <submittedName>
        <fullName evidence="1">Uncharacterized protein</fullName>
    </submittedName>
</protein>